<gene>
    <name evidence="7" type="primary">ydcR_3</name>
    <name evidence="7" type="ORF">MSP8886_00894</name>
</gene>
<evidence type="ECO:0000256" key="2">
    <source>
        <dbReference type="ARBA" id="ARBA00022898"/>
    </source>
</evidence>
<dbReference type="GO" id="GO:0003700">
    <property type="term" value="F:DNA-binding transcription factor activity"/>
    <property type="evidence" value="ECO:0007669"/>
    <property type="project" value="InterPro"/>
</dbReference>
<protein>
    <submittedName>
        <fullName evidence="7">Putative HTH-type transcriptional regulator YdcR</fullName>
    </submittedName>
</protein>
<evidence type="ECO:0000256" key="5">
    <source>
        <dbReference type="ARBA" id="ARBA00023163"/>
    </source>
</evidence>
<dbReference type="InterPro" id="IPR051446">
    <property type="entry name" value="HTH_trans_reg/aminotransferase"/>
</dbReference>
<dbReference type="SUPFAM" id="SSF53383">
    <property type="entry name" value="PLP-dependent transferases"/>
    <property type="match status" value="1"/>
</dbReference>
<organism evidence="7 8">
    <name type="scientific">Marinomonas spartinae</name>
    <dbReference type="NCBI Taxonomy" id="1792290"/>
    <lineage>
        <taxon>Bacteria</taxon>
        <taxon>Pseudomonadati</taxon>
        <taxon>Pseudomonadota</taxon>
        <taxon>Gammaproteobacteria</taxon>
        <taxon>Oceanospirillales</taxon>
        <taxon>Oceanospirillaceae</taxon>
        <taxon>Marinomonas</taxon>
    </lineage>
</organism>
<dbReference type="GO" id="GO:0003677">
    <property type="term" value="F:DNA binding"/>
    <property type="evidence" value="ECO:0007669"/>
    <property type="project" value="UniProtKB-KW"/>
</dbReference>
<dbReference type="CDD" id="cd00609">
    <property type="entry name" value="AAT_like"/>
    <property type="match status" value="1"/>
</dbReference>
<dbReference type="InterPro" id="IPR004839">
    <property type="entry name" value="Aminotransferase_I/II_large"/>
</dbReference>
<keyword evidence="8" id="KW-1185">Reference proteome</keyword>
<dbReference type="GO" id="GO:0030170">
    <property type="term" value="F:pyridoxal phosphate binding"/>
    <property type="evidence" value="ECO:0007669"/>
    <property type="project" value="InterPro"/>
</dbReference>
<dbReference type="InterPro" id="IPR000524">
    <property type="entry name" value="Tscrpt_reg_HTH_GntR"/>
</dbReference>
<dbReference type="EMBL" id="FLOB01000002">
    <property type="protein sequence ID" value="SBS27589.1"/>
    <property type="molecule type" value="Genomic_DNA"/>
</dbReference>
<dbReference type="SUPFAM" id="SSF46785">
    <property type="entry name" value="Winged helix' DNA-binding domain"/>
    <property type="match status" value="1"/>
</dbReference>
<dbReference type="STRING" id="1792290.MSP8886_00894"/>
<dbReference type="InterPro" id="IPR015421">
    <property type="entry name" value="PyrdxlP-dep_Trfase_major"/>
</dbReference>
<comment type="similarity">
    <text evidence="1">In the C-terminal section; belongs to the class-I pyridoxal-phosphate-dependent aminotransferase family.</text>
</comment>
<dbReference type="InterPro" id="IPR015424">
    <property type="entry name" value="PyrdxlP-dep_Trfase"/>
</dbReference>
<evidence type="ECO:0000313" key="7">
    <source>
        <dbReference type="EMBL" id="SBS27589.1"/>
    </source>
</evidence>
<keyword evidence="2" id="KW-0663">Pyridoxal phosphate</keyword>
<dbReference type="Gene3D" id="3.90.1150.10">
    <property type="entry name" value="Aspartate Aminotransferase, domain 1"/>
    <property type="match status" value="1"/>
</dbReference>
<proteinExistence type="inferred from homology"/>
<dbReference type="InterPro" id="IPR036388">
    <property type="entry name" value="WH-like_DNA-bd_sf"/>
</dbReference>
<dbReference type="InterPro" id="IPR015422">
    <property type="entry name" value="PyrdxlP-dep_Trfase_small"/>
</dbReference>
<dbReference type="RefSeq" id="WP_067013172.1">
    <property type="nucleotide sequence ID" value="NZ_FLOB01000002.1"/>
</dbReference>
<evidence type="ECO:0000313" key="8">
    <source>
        <dbReference type="Proteomes" id="UP000092544"/>
    </source>
</evidence>
<dbReference type="Pfam" id="PF00392">
    <property type="entry name" value="GntR"/>
    <property type="match status" value="1"/>
</dbReference>
<sequence length="473" mass="53493">MTLYETLAQQFIADIRSQKLPIGSRLPALRVLAKQHQISMTTATKTYEYLQQAGYIFSQPQSGYFVASQWQDVAFPAPNLIDKQRRDPKQFAPDKGYSPTVAFFNPLGTCRVSSELQPLAELQRCIKRVTRRSESRLFQYPEKQGDSRLRHALAQHFLQDHFPFSPNDCVITHGCIDSIRIAIESLTKTGDTIAISSPCFSGLLDLLAALSRNIIEIPYTSQGMDLALLEKVMKQGEVQASLFSTTHINPTGQSLPVEQKQALVTLATKYQIPMIEDDVYFELSHQKHLPLPAKYWDKEGYVVWCGSVSKTLAAGLRLGWSLPGRYLTRYLQHSSHTCFGVNSLMQACLAEFMSTGEYRSHVNKIRLTLHHQVHAYRQYLIEHLPADSLVSLPDGGLVLWVKIPNVNTQKLEQEAQTLHIDIRSGACFSTHDAYHDCFRINCGWSLGKKEADNTALQQLSRLCELINDHKSRQ</sequence>
<dbReference type="Gene3D" id="3.40.640.10">
    <property type="entry name" value="Type I PLP-dependent aspartate aminotransferase-like (Major domain)"/>
    <property type="match status" value="1"/>
</dbReference>
<keyword evidence="4" id="KW-0238">DNA-binding</keyword>
<evidence type="ECO:0000256" key="4">
    <source>
        <dbReference type="ARBA" id="ARBA00023125"/>
    </source>
</evidence>
<keyword evidence="3" id="KW-0805">Transcription regulation</keyword>
<dbReference type="PANTHER" id="PTHR46577:SF2">
    <property type="entry name" value="TRANSCRIPTIONAL REGULATORY PROTEIN"/>
    <property type="match status" value="1"/>
</dbReference>
<dbReference type="PANTHER" id="PTHR46577">
    <property type="entry name" value="HTH-TYPE TRANSCRIPTIONAL REGULATORY PROTEIN GABR"/>
    <property type="match status" value="1"/>
</dbReference>
<dbReference type="Pfam" id="PF00155">
    <property type="entry name" value="Aminotran_1_2"/>
    <property type="match status" value="1"/>
</dbReference>
<dbReference type="PROSITE" id="PS50949">
    <property type="entry name" value="HTH_GNTR"/>
    <property type="match status" value="1"/>
</dbReference>
<evidence type="ECO:0000259" key="6">
    <source>
        <dbReference type="PROSITE" id="PS50949"/>
    </source>
</evidence>
<accession>A0A1A8T805</accession>
<dbReference type="CDD" id="cd07377">
    <property type="entry name" value="WHTH_GntR"/>
    <property type="match status" value="1"/>
</dbReference>
<dbReference type="Gene3D" id="1.10.10.10">
    <property type="entry name" value="Winged helix-like DNA-binding domain superfamily/Winged helix DNA-binding domain"/>
    <property type="match status" value="1"/>
</dbReference>
<dbReference type="AlphaFoldDB" id="A0A1A8T805"/>
<name>A0A1A8T805_9GAMM</name>
<evidence type="ECO:0000256" key="3">
    <source>
        <dbReference type="ARBA" id="ARBA00023015"/>
    </source>
</evidence>
<reference evidence="7 8" key="1">
    <citation type="submission" date="2016-06" db="EMBL/GenBank/DDBJ databases">
        <authorList>
            <person name="Kjaerup R.B."/>
            <person name="Dalgaard T.S."/>
            <person name="Juul-Madsen H.R."/>
        </authorList>
    </citation>
    <scope>NUCLEOTIDE SEQUENCE [LARGE SCALE GENOMIC DNA]</scope>
    <source>
        <strain evidence="7 8">CECT 8886</strain>
    </source>
</reference>
<dbReference type="InterPro" id="IPR036390">
    <property type="entry name" value="WH_DNA-bd_sf"/>
</dbReference>
<feature type="domain" description="HTH gntR-type" evidence="6">
    <location>
        <begin position="1"/>
        <end position="69"/>
    </location>
</feature>
<evidence type="ECO:0000256" key="1">
    <source>
        <dbReference type="ARBA" id="ARBA00005384"/>
    </source>
</evidence>
<keyword evidence="5" id="KW-0804">Transcription</keyword>
<dbReference type="Proteomes" id="UP000092544">
    <property type="component" value="Unassembled WGS sequence"/>
</dbReference>
<dbReference type="SMART" id="SM00345">
    <property type="entry name" value="HTH_GNTR"/>
    <property type="match status" value="1"/>
</dbReference>
<dbReference type="OrthoDB" id="9804020at2"/>